<dbReference type="EMBL" id="UOEA01000032">
    <property type="protein sequence ID" value="VAV82881.1"/>
    <property type="molecule type" value="Genomic_DNA"/>
</dbReference>
<dbReference type="PANTHER" id="PTHR11054">
    <property type="entry name" value="6-PHOSPHOGLUCONOLACTONASE"/>
    <property type="match status" value="1"/>
</dbReference>
<reference evidence="4" key="1">
    <citation type="submission" date="2018-06" db="EMBL/GenBank/DDBJ databases">
        <authorList>
            <person name="Zhirakovskaya E."/>
        </authorList>
    </citation>
    <scope>NUCLEOTIDE SEQUENCE</scope>
</reference>
<sequence length="282" mass="29965">MAIRVVVSAEDVAKEAALIIAAKAEEAAKKGRPLTVELSGGSTPRALYQMLAAPPYREGIDWESVHLFFGDERCVAPGDEESNFRMVQLSLLSDIEIPARNVHRIKGELSPRDGAALYEEDIKESFKGFDDDLGGFINDGLPVFDIVLLGLGSDGHTLSIFPGKPGRPGQPEKNGLASLDETGLLVVDTDGPGEADITGSPSRAGTGSPDLRRITMTPRLVNNARLIIFMVCGKGKAAAVSRVIDGQGKGDDDLPDPPASRIKPVSGELLWLLDDKAAALLD</sequence>
<dbReference type="PANTHER" id="PTHR11054:SF0">
    <property type="entry name" value="6-PHOSPHOGLUCONOLACTONASE"/>
    <property type="match status" value="1"/>
</dbReference>
<dbReference type="InterPro" id="IPR039104">
    <property type="entry name" value="6PGL"/>
</dbReference>
<organism evidence="4">
    <name type="scientific">hydrothermal vent metagenome</name>
    <dbReference type="NCBI Taxonomy" id="652676"/>
    <lineage>
        <taxon>unclassified sequences</taxon>
        <taxon>metagenomes</taxon>
        <taxon>ecological metagenomes</taxon>
    </lineage>
</organism>
<feature type="domain" description="Glucosamine/galactosamine-6-phosphate isomerase" evidence="3">
    <location>
        <begin position="9"/>
        <end position="271"/>
    </location>
</feature>
<name>A0A3B0QR15_9ZZZZ</name>
<evidence type="ECO:0000313" key="4">
    <source>
        <dbReference type="EMBL" id="VAV82881.1"/>
    </source>
</evidence>
<dbReference type="InterPro" id="IPR005900">
    <property type="entry name" value="6-phosphogluconolactonase_DevB"/>
</dbReference>
<keyword evidence="4" id="KW-0378">Hydrolase</keyword>
<proteinExistence type="inferred from homology"/>
<dbReference type="CDD" id="cd01400">
    <property type="entry name" value="6PGL"/>
    <property type="match status" value="1"/>
</dbReference>
<gene>
    <name evidence="4" type="ORF">MNBD_DELTA01-2062</name>
</gene>
<dbReference type="NCBIfam" id="TIGR01198">
    <property type="entry name" value="pgl"/>
    <property type="match status" value="1"/>
</dbReference>
<accession>A0A3B0QR15</accession>
<feature type="region of interest" description="Disordered" evidence="2">
    <location>
        <begin position="190"/>
        <end position="211"/>
    </location>
</feature>
<dbReference type="GO" id="GO:0017057">
    <property type="term" value="F:6-phosphogluconolactonase activity"/>
    <property type="evidence" value="ECO:0007669"/>
    <property type="project" value="UniProtKB-EC"/>
</dbReference>
<dbReference type="InterPro" id="IPR006148">
    <property type="entry name" value="Glc/Gal-6P_isomerase"/>
</dbReference>
<evidence type="ECO:0000259" key="3">
    <source>
        <dbReference type="Pfam" id="PF01182"/>
    </source>
</evidence>
<dbReference type="EC" id="3.1.1.31" evidence="4"/>
<dbReference type="GO" id="GO:0006098">
    <property type="term" value="P:pentose-phosphate shunt"/>
    <property type="evidence" value="ECO:0007669"/>
    <property type="project" value="InterPro"/>
</dbReference>
<dbReference type="GO" id="GO:0005975">
    <property type="term" value="P:carbohydrate metabolic process"/>
    <property type="evidence" value="ECO:0007669"/>
    <property type="project" value="InterPro"/>
</dbReference>
<dbReference type="SUPFAM" id="SSF100950">
    <property type="entry name" value="NagB/RpiA/CoA transferase-like"/>
    <property type="match status" value="1"/>
</dbReference>
<evidence type="ECO:0000256" key="2">
    <source>
        <dbReference type="SAM" id="MobiDB-lite"/>
    </source>
</evidence>
<comment type="similarity">
    <text evidence="1">Belongs to the glucosamine/galactosamine-6-phosphate isomerase family. 6-phosphogluconolactonase subfamily.</text>
</comment>
<protein>
    <submittedName>
        <fullName evidence="4">6-phosphogluconolactonase, eukaryotic type</fullName>
        <ecNumber evidence="4">3.1.1.31</ecNumber>
    </submittedName>
</protein>
<dbReference type="Pfam" id="PF01182">
    <property type="entry name" value="Glucosamine_iso"/>
    <property type="match status" value="1"/>
</dbReference>
<dbReference type="Gene3D" id="3.40.50.1360">
    <property type="match status" value="1"/>
</dbReference>
<evidence type="ECO:0000256" key="1">
    <source>
        <dbReference type="ARBA" id="ARBA00010662"/>
    </source>
</evidence>
<dbReference type="AlphaFoldDB" id="A0A3B0QR15"/>
<dbReference type="InterPro" id="IPR037171">
    <property type="entry name" value="NagB/RpiA_transferase-like"/>
</dbReference>